<dbReference type="AlphaFoldDB" id="A0AAV5W446"/>
<dbReference type="EMBL" id="BTSY01000004">
    <property type="protein sequence ID" value="GMT25213.1"/>
    <property type="molecule type" value="Genomic_DNA"/>
</dbReference>
<protein>
    <submittedName>
        <fullName evidence="1">Uncharacterized protein</fullName>
    </submittedName>
</protein>
<organism evidence="1 2">
    <name type="scientific">Pristionchus fissidentatus</name>
    <dbReference type="NCBI Taxonomy" id="1538716"/>
    <lineage>
        <taxon>Eukaryota</taxon>
        <taxon>Metazoa</taxon>
        <taxon>Ecdysozoa</taxon>
        <taxon>Nematoda</taxon>
        <taxon>Chromadorea</taxon>
        <taxon>Rhabditida</taxon>
        <taxon>Rhabditina</taxon>
        <taxon>Diplogasteromorpha</taxon>
        <taxon>Diplogasteroidea</taxon>
        <taxon>Neodiplogasteridae</taxon>
        <taxon>Pristionchus</taxon>
    </lineage>
</organism>
<proteinExistence type="predicted"/>
<reference evidence="1" key="1">
    <citation type="submission" date="2023-10" db="EMBL/GenBank/DDBJ databases">
        <title>Genome assembly of Pristionchus species.</title>
        <authorList>
            <person name="Yoshida K."/>
            <person name="Sommer R.J."/>
        </authorList>
    </citation>
    <scope>NUCLEOTIDE SEQUENCE</scope>
    <source>
        <strain evidence="1">RS5133</strain>
    </source>
</reference>
<evidence type="ECO:0000313" key="2">
    <source>
        <dbReference type="Proteomes" id="UP001432322"/>
    </source>
</evidence>
<dbReference type="Proteomes" id="UP001432322">
    <property type="component" value="Unassembled WGS sequence"/>
</dbReference>
<evidence type="ECO:0000313" key="1">
    <source>
        <dbReference type="EMBL" id="GMT25213.1"/>
    </source>
</evidence>
<sequence length="131" mass="15136">DVVFIAVSSFCFTIPPPTASIPTIQLTEDNSLPRAIIQGPWGEVDDFDHVLERTFTLKLKTTALEREALEKTIDNFSFDKQYQTHSTKFAEEQHQERLENLKELLKEESKSDWILESKLDNLTLGIIDNRR</sequence>
<name>A0AAV5W446_9BILA</name>
<keyword evidence="2" id="KW-1185">Reference proteome</keyword>
<comment type="caution">
    <text evidence="1">The sequence shown here is derived from an EMBL/GenBank/DDBJ whole genome shotgun (WGS) entry which is preliminary data.</text>
</comment>
<gene>
    <name evidence="1" type="ORF">PFISCL1PPCAC_16510</name>
</gene>
<feature type="non-terminal residue" evidence="1">
    <location>
        <position position="1"/>
    </location>
</feature>
<accession>A0AAV5W446</accession>
<feature type="non-terminal residue" evidence="1">
    <location>
        <position position="131"/>
    </location>
</feature>